<name>A0A5R9FCN0_9BACL</name>
<evidence type="ECO:0000313" key="2">
    <source>
        <dbReference type="Proteomes" id="UP000308230"/>
    </source>
</evidence>
<proteinExistence type="predicted"/>
<dbReference type="InterPro" id="IPR010349">
    <property type="entry name" value="Asparaginase_II"/>
</dbReference>
<dbReference type="OrthoDB" id="9770793at2"/>
<sequence length="345" mass="38243">MTYSVEIYRGNHLESTHQAHIAVVNYKGELLYSHGDPYRLTFPRSSMKPFQAIPLIETGTADFFNYHNADISVSCASHSGEPFHRSRVSDILARIGLQENDLQCGTHIPRDHDSYIKLIKSGKELTPLYSNCSGKHSGMLATAVKMGEDYESYREPNHPVQRRIMKAISETCNIPEEKIQISVDGCGVPVHRLPLYNAALGFSRLAAHTTIDDSRRQETLKRIKEAMTEYPEMVAGTDRFDTDLMRTFKGKIVAKAGAEGVQCLGVSEEGIGIAIKMEDGNARACSAVTLEVLKQLGIGDKLIMQSLENYINPPVLNMRKDKIGVIKPVFKLNGGTKGQVPCPSY</sequence>
<dbReference type="AlphaFoldDB" id="A0A5R9FCN0"/>
<dbReference type="PANTHER" id="PTHR42110:SF1">
    <property type="entry name" value="L-ASPARAGINASE, PUTATIVE (AFU_ORTHOLOGUE AFUA_3G11890)-RELATED"/>
    <property type="match status" value="1"/>
</dbReference>
<dbReference type="Proteomes" id="UP000308230">
    <property type="component" value="Unassembled WGS sequence"/>
</dbReference>
<dbReference type="RefSeq" id="WP_138123381.1">
    <property type="nucleotide sequence ID" value="NZ_SWLG01000002.1"/>
</dbReference>
<organism evidence="1 2">
    <name type="scientific">Exobacillus caeni</name>
    <dbReference type="NCBI Taxonomy" id="2574798"/>
    <lineage>
        <taxon>Bacteria</taxon>
        <taxon>Bacillati</taxon>
        <taxon>Bacillota</taxon>
        <taxon>Bacilli</taxon>
        <taxon>Bacillales</taxon>
        <taxon>Guptibacillaceae</taxon>
        <taxon>Exobacillus</taxon>
    </lineage>
</organism>
<dbReference type="EMBL" id="SWLG01000002">
    <property type="protein sequence ID" value="TLS38633.1"/>
    <property type="molecule type" value="Genomic_DNA"/>
</dbReference>
<keyword evidence="2" id="KW-1185">Reference proteome</keyword>
<dbReference type="Pfam" id="PF06089">
    <property type="entry name" value="Asparaginase_II"/>
    <property type="match status" value="1"/>
</dbReference>
<dbReference type="PANTHER" id="PTHR42110">
    <property type="entry name" value="L-ASPARAGINASE, PUTATIVE (AFU_ORTHOLOGUE AFUA_3G11890)-RELATED"/>
    <property type="match status" value="1"/>
</dbReference>
<evidence type="ECO:0000313" key="1">
    <source>
        <dbReference type="EMBL" id="TLS38633.1"/>
    </source>
</evidence>
<protein>
    <submittedName>
        <fullName evidence="1">Asparaginase</fullName>
    </submittedName>
</protein>
<gene>
    <name evidence="1" type="ORF">FCL54_03795</name>
</gene>
<accession>A0A5R9FCN0</accession>
<comment type="caution">
    <text evidence="1">The sequence shown here is derived from an EMBL/GenBank/DDBJ whole genome shotgun (WGS) entry which is preliminary data.</text>
</comment>
<reference evidence="1 2" key="1">
    <citation type="submission" date="2019-04" db="EMBL/GenBank/DDBJ databases">
        <title>Bacillus caeni sp. nov., a bacterium isolated from mangrove sediment.</title>
        <authorList>
            <person name="Huang H."/>
            <person name="Mo K."/>
            <person name="Hu Y."/>
        </authorList>
    </citation>
    <scope>NUCLEOTIDE SEQUENCE [LARGE SCALE GENOMIC DNA]</scope>
    <source>
        <strain evidence="1 2">HB172195</strain>
    </source>
</reference>